<evidence type="ECO:0000313" key="4">
    <source>
        <dbReference type="Proteomes" id="UP001456524"/>
    </source>
</evidence>
<feature type="region of interest" description="Disordered" evidence="1">
    <location>
        <begin position="866"/>
        <end position="958"/>
    </location>
</feature>
<accession>A0ABR1XGC3</accession>
<feature type="compositionally biased region" description="Gly residues" evidence="1">
    <location>
        <begin position="919"/>
        <end position="931"/>
    </location>
</feature>
<dbReference type="InterPro" id="IPR014752">
    <property type="entry name" value="Arrestin-like_C"/>
</dbReference>
<comment type="caution">
    <text evidence="3">The sequence shown here is derived from an EMBL/GenBank/DDBJ whole genome shotgun (WGS) entry which is preliminary data.</text>
</comment>
<feature type="region of interest" description="Disordered" evidence="1">
    <location>
        <begin position="729"/>
        <end position="754"/>
    </location>
</feature>
<dbReference type="Proteomes" id="UP001456524">
    <property type="component" value="Unassembled WGS sequence"/>
</dbReference>
<feature type="compositionally biased region" description="Polar residues" evidence="1">
    <location>
        <begin position="790"/>
        <end position="828"/>
    </location>
</feature>
<feature type="compositionally biased region" description="Basic residues" evidence="1">
    <location>
        <begin position="1161"/>
        <end position="1199"/>
    </location>
</feature>
<sequence length="1310" mass="139954">MPKTSDHHVPLRLNPLIPPIIYDVPAPPAHTPKAHEYELTPPDKRPQPRNPSSRPSFENVPRSALNAGTKRPSAKEPSKQQSHPRQMNQAPPWSMSGVTPWSTAARPLSDIREITEPSLAELTHSKPLPDTPKSATTDLRRKCSLSRKGSLLSRKGSLTRKTSLKSAPSPADSYHERRGRHSTPVRTPASDHSSIYSIPIGSVPPRSSSRNRGRRAVSLPRVSSLGPPPAPPRGLGFTIPNRGQSRSPVREYALRYDPLSSDVVQTIPSRTFGRVSSGEILEFPTHRHPRVAVELQIGAPLFVGGGSLEGNVKVTVEDVDRTRHKRALYISRISIDLLGAEEMCTGKRDIFLNLATELIDPDNPPPLNMVESQKQCSPTDPFWLMKPSITTIPFSLSMPLDVGPPPFQSKLAQIRYVLCATLLIRDKGTQYLVRSSQDVSVLSVYDPEKALMSLPSPLTASDEYTRPKGTALEVVRVTAGLHRQVWVSGTTIFVDVHIVNNTRKRIKKLELNLERDILCYNHTAASTREKSASQARIFDNNERTVLNKTTIKPGTHGWSGVAPHSTDMRTCGLELPRGHATVKCGKFFEVRYFLNIAEAFAQYSDGMLTRVSKLVTVQLPIVLIHMNSLDVVPNSVAQVAAAIEEKRGGAVGERGRRSSSRGPSRRPSISVQGRAFAAPRMQSLDRMRKEMEDLREIEQILEQSPRKYKIGVQTNPNGGKERVIRRVQSAAGGISRPSSSSVNGHKPKPDNNSLNSSLGLGYGYGYGYSGNPAAYANEYTALIHGANAGMSSSENDLPSSHQLHPSHRNQQVGPASSTATLPNPQTNPAAFVTPPNPTNARVGGPRNPRIVLEQTESLESMRRRLRHVKSNETTRSQSSQGGSNGGAGDPSNPHPRIGLGLQRSLSHGGHSRSGSNGSYAGGGGGGGGSSECGGSVDAGKGKGSEAGGSGSRPTVPPLGLAVNASGGISHFPLVGFRSAELGHGGAGAGASGGQHRGHARSRSRNGSAGSGHVKLNASASRETMGVGPGLRDATNAHTSAAPHHSHHGSASSSKAQENGSGSGSGSGHNANDLPLPPPPPPPHYSQPHHLPLPAPPLSQQQQQHHGSHGSSMAPAHSHGHGHGLQPPSFFKARPFAERPLWRFPVPGTSSSSSSSSSSHQHFNHGHHHPSAPNHHHHHHHHHHLLARSSHVHPAPHHHSATPTGKSASASAAAPSSSAAHGHNHNNHNHNGNNGSTGGAFSFNMANAAGAGLAAAGGGAAAKAKAWGERGIDWLLGDREEREKEREKERRRRVDRERLRDGGGGAGGAWI</sequence>
<evidence type="ECO:0000313" key="3">
    <source>
        <dbReference type="EMBL" id="KAK8153642.1"/>
    </source>
</evidence>
<feature type="region of interest" description="Disordered" evidence="1">
    <location>
        <begin position="790"/>
        <end position="849"/>
    </location>
</feature>
<feature type="compositionally biased region" description="Pro residues" evidence="1">
    <location>
        <begin position="1074"/>
        <end position="1096"/>
    </location>
</feature>
<feature type="compositionally biased region" description="Polar residues" evidence="1">
    <location>
        <begin position="79"/>
        <end position="101"/>
    </location>
</feature>
<feature type="compositionally biased region" description="Low complexity" evidence="1">
    <location>
        <begin position="1149"/>
        <end position="1158"/>
    </location>
</feature>
<feature type="compositionally biased region" description="Low complexity" evidence="1">
    <location>
        <begin position="216"/>
        <end position="225"/>
    </location>
</feature>
<feature type="compositionally biased region" description="Basic and acidic residues" evidence="1">
    <location>
        <begin position="1276"/>
        <end position="1300"/>
    </location>
</feature>
<protein>
    <recommendedName>
        <fullName evidence="2">Arrestin C-terminal-like domain-containing protein</fullName>
    </recommendedName>
</protein>
<feature type="compositionally biased region" description="Low complexity" evidence="1">
    <location>
        <begin position="1036"/>
        <end position="1055"/>
    </location>
</feature>
<feature type="domain" description="Arrestin C-terminal-like" evidence="2">
    <location>
        <begin position="475"/>
        <end position="626"/>
    </location>
</feature>
<feature type="compositionally biased region" description="Basic and acidic residues" evidence="1">
    <location>
        <begin position="33"/>
        <end position="46"/>
    </location>
</feature>
<dbReference type="InterPro" id="IPR011022">
    <property type="entry name" value="Arrestin_C-like"/>
</dbReference>
<keyword evidence="4" id="KW-1185">Reference proteome</keyword>
<feature type="compositionally biased region" description="Low complexity" evidence="1">
    <location>
        <begin position="1097"/>
        <end position="1111"/>
    </location>
</feature>
<feature type="compositionally biased region" description="Basic and acidic residues" evidence="1">
    <location>
        <begin position="647"/>
        <end position="656"/>
    </location>
</feature>
<feature type="region of interest" description="Disordered" evidence="1">
    <location>
        <begin position="1276"/>
        <end position="1310"/>
    </location>
</feature>
<feature type="compositionally biased region" description="Low complexity" evidence="1">
    <location>
        <begin position="903"/>
        <end position="918"/>
    </location>
</feature>
<reference evidence="3 4" key="1">
    <citation type="journal article" date="2022" name="G3 (Bethesda)">
        <title>Enemy or ally: a genomic approach to elucidate the lifestyle of Phyllosticta citrichinaensis.</title>
        <authorList>
            <person name="Buijs V.A."/>
            <person name="Groenewald J.Z."/>
            <person name="Haridas S."/>
            <person name="LaButti K.M."/>
            <person name="Lipzen A."/>
            <person name="Martin F.M."/>
            <person name="Barry K."/>
            <person name="Grigoriev I.V."/>
            <person name="Crous P.W."/>
            <person name="Seidl M.F."/>
        </authorList>
    </citation>
    <scope>NUCLEOTIDE SEQUENCE [LARGE SCALE GENOMIC DNA]</scope>
    <source>
        <strain evidence="3 4">CBS 129764</strain>
    </source>
</reference>
<dbReference type="InterPro" id="IPR014756">
    <property type="entry name" value="Ig_E-set"/>
</dbReference>
<dbReference type="Pfam" id="PF02752">
    <property type="entry name" value="Arrestin_C"/>
    <property type="match status" value="1"/>
</dbReference>
<gene>
    <name evidence="3" type="ORF">IWX90DRAFT_481315</name>
</gene>
<feature type="compositionally biased region" description="Low complexity" evidence="1">
    <location>
        <begin position="1200"/>
        <end position="1220"/>
    </location>
</feature>
<proteinExistence type="predicted"/>
<evidence type="ECO:0000259" key="2">
    <source>
        <dbReference type="Pfam" id="PF02752"/>
    </source>
</evidence>
<evidence type="ECO:0000256" key="1">
    <source>
        <dbReference type="SAM" id="MobiDB-lite"/>
    </source>
</evidence>
<feature type="region of interest" description="Disordered" evidence="1">
    <location>
        <begin position="647"/>
        <end position="672"/>
    </location>
</feature>
<dbReference type="EMBL" id="JBBWUH010000012">
    <property type="protein sequence ID" value="KAK8153642.1"/>
    <property type="molecule type" value="Genomic_DNA"/>
</dbReference>
<organism evidence="3 4">
    <name type="scientific">Phyllosticta citrichinensis</name>
    <dbReference type="NCBI Taxonomy" id="1130410"/>
    <lineage>
        <taxon>Eukaryota</taxon>
        <taxon>Fungi</taxon>
        <taxon>Dikarya</taxon>
        <taxon>Ascomycota</taxon>
        <taxon>Pezizomycotina</taxon>
        <taxon>Dothideomycetes</taxon>
        <taxon>Dothideomycetes incertae sedis</taxon>
        <taxon>Botryosphaeriales</taxon>
        <taxon>Phyllostictaceae</taxon>
        <taxon>Phyllosticta</taxon>
    </lineage>
</organism>
<dbReference type="SUPFAM" id="SSF81296">
    <property type="entry name" value="E set domains"/>
    <property type="match status" value="1"/>
</dbReference>
<feature type="compositionally biased region" description="Low complexity" evidence="1">
    <location>
        <begin position="146"/>
        <end position="161"/>
    </location>
</feature>
<name>A0ABR1XGC3_9PEZI</name>
<feature type="compositionally biased region" description="Gly residues" evidence="1">
    <location>
        <begin position="984"/>
        <end position="994"/>
    </location>
</feature>
<dbReference type="Gene3D" id="2.60.40.640">
    <property type="match status" value="2"/>
</dbReference>
<feature type="region of interest" description="Disordered" evidence="1">
    <location>
        <begin position="18"/>
        <end position="101"/>
    </location>
</feature>
<feature type="compositionally biased region" description="Gly residues" evidence="1">
    <location>
        <begin position="1301"/>
        <end position="1310"/>
    </location>
</feature>
<feature type="region of interest" description="Disordered" evidence="1">
    <location>
        <begin position="984"/>
        <end position="1130"/>
    </location>
</feature>
<feature type="region of interest" description="Disordered" evidence="1">
    <location>
        <begin position="118"/>
        <end position="246"/>
    </location>
</feature>
<feature type="region of interest" description="Disordered" evidence="1">
    <location>
        <begin position="1146"/>
        <end position="1235"/>
    </location>
</feature>